<dbReference type="AlphaFoldDB" id="A0A8J2JV92"/>
<dbReference type="EMBL" id="CAJVCH010114946">
    <property type="protein sequence ID" value="CAG7724887.1"/>
    <property type="molecule type" value="Genomic_DNA"/>
</dbReference>
<organism evidence="1 2">
    <name type="scientific">Allacma fusca</name>
    <dbReference type="NCBI Taxonomy" id="39272"/>
    <lineage>
        <taxon>Eukaryota</taxon>
        <taxon>Metazoa</taxon>
        <taxon>Ecdysozoa</taxon>
        <taxon>Arthropoda</taxon>
        <taxon>Hexapoda</taxon>
        <taxon>Collembola</taxon>
        <taxon>Symphypleona</taxon>
        <taxon>Sminthuridae</taxon>
        <taxon>Allacma</taxon>
    </lineage>
</organism>
<protein>
    <submittedName>
        <fullName evidence="1">Uncharacterized protein</fullName>
    </submittedName>
</protein>
<keyword evidence="2" id="KW-1185">Reference proteome</keyword>
<proteinExistence type="predicted"/>
<evidence type="ECO:0000313" key="2">
    <source>
        <dbReference type="Proteomes" id="UP000708208"/>
    </source>
</evidence>
<reference evidence="1" key="1">
    <citation type="submission" date="2021-06" db="EMBL/GenBank/DDBJ databases">
        <authorList>
            <person name="Hodson N. C."/>
            <person name="Mongue J. A."/>
            <person name="Jaron S. K."/>
        </authorList>
    </citation>
    <scope>NUCLEOTIDE SEQUENCE</scope>
</reference>
<evidence type="ECO:0000313" key="1">
    <source>
        <dbReference type="EMBL" id="CAG7724887.1"/>
    </source>
</evidence>
<gene>
    <name evidence="1" type="ORF">AFUS01_LOCUS13879</name>
</gene>
<name>A0A8J2JV92_9HEXA</name>
<comment type="caution">
    <text evidence="1">The sequence shown here is derived from an EMBL/GenBank/DDBJ whole genome shotgun (WGS) entry which is preliminary data.</text>
</comment>
<accession>A0A8J2JV92</accession>
<sequence length="172" mass="19592">MTFADSAWLAYDSLEQICTFGDGSSSSGNTHFNLASTNFTTRFSRMHYSRECNNETLPYSGYFAASGYSNERYENLKKCEHEFNRTLGNATYHKFSASIFMLCRSIDLDDVESLMRNKIEKKFSQELTAGESLANKHDFVQAMMIIQISEASQFCARNVCKLDASRNENARL</sequence>
<dbReference type="Proteomes" id="UP000708208">
    <property type="component" value="Unassembled WGS sequence"/>
</dbReference>